<dbReference type="Pfam" id="PF08921">
    <property type="entry name" value="DUF1904"/>
    <property type="match status" value="1"/>
</dbReference>
<gene>
    <name evidence="1" type="ORF">OW763_11345</name>
</gene>
<name>A0ABT4D117_9CLOT</name>
<evidence type="ECO:0000313" key="2">
    <source>
        <dbReference type="Proteomes" id="UP001078443"/>
    </source>
</evidence>
<dbReference type="Proteomes" id="UP001078443">
    <property type="component" value="Unassembled WGS sequence"/>
</dbReference>
<dbReference type="RefSeq" id="WP_268041259.1">
    <property type="nucleotide sequence ID" value="NZ_JAPQER010000004.1"/>
</dbReference>
<evidence type="ECO:0000313" key="1">
    <source>
        <dbReference type="EMBL" id="MCY6484937.1"/>
    </source>
</evidence>
<proteinExistence type="predicted"/>
<comment type="caution">
    <text evidence="1">The sequence shown here is derived from an EMBL/GenBank/DDBJ whole genome shotgun (WGS) entry which is preliminary data.</text>
</comment>
<dbReference type="InterPro" id="IPR015017">
    <property type="entry name" value="DUF1904"/>
</dbReference>
<sequence>MPQIKMRGIKLEQVKNASKEMIDSLENIIKCPRDYFTVEHIPSTFVMDGNVVDGYPFIEVLWFDRGQEVQDEVAKKITRIMRKQGCNDMDIIFYALKKDKYYENGEHF</sequence>
<dbReference type="Gene3D" id="3.30.429.10">
    <property type="entry name" value="Macrophage Migration Inhibitory Factor"/>
    <property type="match status" value="1"/>
</dbReference>
<protein>
    <submittedName>
        <fullName evidence="1">DUF1904 domain-containing protein</fullName>
    </submittedName>
</protein>
<dbReference type="InterPro" id="IPR014347">
    <property type="entry name" value="Tautomerase/MIF_sf"/>
</dbReference>
<dbReference type="SUPFAM" id="SSF55331">
    <property type="entry name" value="Tautomerase/MIF"/>
    <property type="match status" value="1"/>
</dbReference>
<keyword evidence="2" id="KW-1185">Reference proteome</keyword>
<organism evidence="1 2">
    <name type="scientific">Clostridium aestuarii</name>
    <dbReference type="NCBI Taxonomy" id="338193"/>
    <lineage>
        <taxon>Bacteria</taxon>
        <taxon>Bacillati</taxon>
        <taxon>Bacillota</taxon>
        <taxon>Clostridia</taxon>
        <taxon>Eubacteriales</taxon>
        <taxon>Clostridiaceae</taxon>
        <taxon>Clostridium</taxon>
    </lineage>
</organism>
<reference evidence="1" key="1">
    <citation type="submission" date="2022-12" db="EMBL/GenBank/DDBJ databases">
        <authorList>
            <person name="Wang J."/>
        </authorList>
    </citation>
    <scope>NUCLEOTIDE SEQUENCE</scope>
    <source>
        <strain evidence="1">HY-45-18</strain>
    </source>
</reference>
<accession>A0ABT4D117</accession>
<dbReference type="EMBL" id="JAPQER010000004">
    <property type="protein sequence ID" value="MCY6484937.1"/>
    <property type="molecule type" value="Genomic_DNA"/>
</dbReference>